<organism evidence="1 2">
    <name type="scientific">Pseudooceanicola marinus</name>
    <dbReference type="NCBI Taxonomy" id="396013"/>
    <lineage>
        <taxon>Bacteria</taxon>
        <taxon>Pseudomonadati</taxon>
        <taxon>Pseudomonadota</taxon>
        <taxon>Alphaproteobacteria</taxon>
        <taxon>Rhodobacterales</taxon>
        <taxon>Paracoccaceae</taxon>
        <taxon>Pseudooceanicola</taxon>
    </lineage>
</organism>
<sequence length="129" mass="13975">MLEALDAVQAGAQTRAVLRPILEIVKRTLSTGVQQEFLANFELHRNDKTLPVQGDGGIRIALELPDEDLEAARGDLLDVAMAGSERIWQTTSDGQAAAVFEVLCDILEEAIPLPEQQPLLDANLSDLAD</sequence>
<proteinExistence type="predicted"/>
<gene>
    <name evidence="1" type="ORF">PSM7751_00265</name>
</gene>
<dbReference type="AlphaFoldDB" id="A0A1X6Y7M0"/>
<dbReference type="Proteomes" id="UP000193963">
    <property type="component" value="Unassembled WGS sequence"/>
</dbReference>
<keyword evidence="2" id="KW-1185">Reference proteome</keyword>
<evidence type="ECO:0000313" key="2">
    <source>
        <dbReference type="Proteomes" id="UP000193963"/>
    </source>
</evidence>
<evidence type="ECO:0000313" key="1">
    <source>
        <dbReference type="EMBL" id="SLN13108.1"/>
    </source>
</evidence>
<accession>A0A1X6Y7M0</accession>
<dbReference type="EMBL" id="FWFN01000001">
    <property type="protein sequence ID" value="SLN13108.1"/>
    <property type="molecule type" value="Genomic_DNA"/>
</dbReference>
<name>A0A1X6Y7M0_9RHOB</name>
<protein>
    <submittedName>
        <fullName evidence="1">Uncharacterized protein</fullName>
    </submittedName>
</protein>
<reference evidence="2" key="1">
    <citation type="submission" date="2017-03" db="EMBL/GenBank/DDBJ databases">
        <authorList>
            <person name="Rodrigo-Torres L."/>
            <person name="Arahal R.D."/>
            <person name="Lucena T."/>
        </authorList>
    </citation>
    <scope>NUCLEOTIDE SEQUENCE [LARGE SCALE GENOMIC DNA]</scope>
    <source>
        <strain evidence="2">CECT 7751</strain>
    </source>
</reference>